<dbReference type="eggNOG" id="ENOG502SYDX">
    <property type="taxonomic scope" value="Eukaryota"/>
</dbReference>
<feature type="compositionally biased region" description="Low complexity" evidence="1">
    <location>
        <begin position="406"/>
        <end position="417"/>
    </location>
</feature>
<sequence>MEAVENFVQFMEEAAAAGHPGLEGMWRVIIYLHENIIHPQTRAFQPFEAFTTIPLNYQAFARTAYQWLRMHIRHRTIRTALMEIGYTKPGLVDGLRSPEGGLAEHELNIIRRRNRRNQPDQTFIPRIDSGIEFFLTAGALQYLSSTPVADATIADIPRTKEAMKRHVAVMVRAIQDMDHRLAGDAHQVAIVKFTSPRVLEAIAWEFMFCSIDAAEGRPNVYPWATSFFHKEYPSWESRWDDMLILVQTSKAAVANVLLCPYIQRFAHDPDHELKRKVDNKDTNLNKASQLSDLKALVPDINSVANPAAAVVSAAARGPADSLALPPLLHPNAGPPAQDDGRATWPTAQLVSHRGGTPPIATEEPRQHHTPLGRSQPTGSVLSHGRSRYMMTIDGPVPRGPLSGMDSTSPARPATPASRSRRRVARPSSIEREALGGAPSNQLPIARYPQTHRAQHAPVDAPSNYNNPVSHHGKARSTTYIPFAHYAGPCAYPYIPPTPQLTLNTTPSGIHQHSSPSDPPIPLATSTARQFAAPIQPINTPPAFDWNGSLPETSLLERDVTAPMGNAANEFHGLGFYQGMNPGSYEAAEWYGDANGMFYSNAANSEATGVDFGQASHEFEDAGVATASGASGMPMGGYGPFGTNAIDGEWNQCGRNFEDMESNSEVGRAANSGIVAGHPVGDLFANATTETCSNNMNGQNSVDDGQQKIGIWGAAIVDGHSANNTHGSVARPIPNHGNQGVNSGEVVGAGHSTEGVDGDWNEVALAALNNDESLGWHVSSSESSGRKRKRGDDDEEEEEPHAQRPR</sequence>
<dbReference type="HOGENOM" id="CLU_349875_0_0_1"/>
<reference evidence="2" key="1">
    <citation type="submission" date="2003-12" db="EMBL/GenBank/DDBJ databases">
        <authorList>
            <person name="Schulte U."/>
            <person name="Aign V."/>
            <person name="Hoheisel J."/>
            <person name="Brandt P."/>
            <person name="Fartmann B."/>
            <person name="Holland R."/>
            <person name="Nyakatura G."/>
            <person name="Mewes H.W."/>
            <person name="Mannhaupt G."/>
        </authorList>
    </citation>
    <scope>NUCLEOTIDE SEQUENCE</scope>
</reference>
<dbReference type="OrthoDB" id="10632715at2759"/>
<organism evidence="2">
    <name type="scientific">Neurospora crassa</name>
    <dbReference type="NCBI Taxonomy" id="5141"/>
    <lineage>
        <taxon>Eukaryota</taxon>
        <taxon>Fungi</taxon>
        <taxon>Dikarya</taxon>
        <taxon>Ascomycota</taxon>
        <taxon>Pezizomycotina</taxon>
        <taxon>Sordariomycetes</taxon>
        <taxon>Sordariomycetidae</taxon>
        <taxon>Sordariales</taxon>
        <taxon>Sordariaceae</taxon>
        <taxon>Neurospora</taxon>
    </lineage>
</organism>
<name>Q6MFV7_NEUCS</name>
<dbReference type="EMBL" id="BX897672">
    <property type="protein sequence ID" value="CAE85481.1"/>
    <property type="molecule type" value="Genomic_DNA"/>
</dbReference>
<dbReference type="OMA" id="EANTIRC"/>
<evidence type="ECO:0000313" key="2">
    <source>
        <dbReference type="EMBL" id="CAE85481.1"/>
    </source>
</evidence>
<accession>Q6MFV7</accession>
<feature type="region of interest" description="Disordered" evidence="1">
    <location>
        <begin position="768"/>
        <end position="805"/>
    </location>
</feature>
<gene>
    <name evidence="2" type="primary">B2H10.070</name>
</gene>
<feature type="region of interest" description="Disordered" evidence="1">
    <location>
        <begin position="349"/>
        <end position="473"/>
    </location>
</feature>
<dbReference type="AlphaFoldDB" id="Q6MFV7"/>
<protein>
    <submittedName>
        <fullName evidence="2">Uncharacterized protein B2H10.070</fullName>
    </submittedName>
</protein>
<evidence type="ECO:0000256" key="1">
    <source>
        <dbReference type="SAM" id="MobiDB-lite"/>
    </source>
</evidence>
<reference evidence="2" key="2">
    <citation type="submission" date="2003-12" db="EMBL/GenBank/DDBJ databases">
        <authorList>
            <person name="German Neurospora genome project"/>
        </authorList>
    </citation>
    <scope>NUCLEOTIDE SEQUENCE</scope>
</reference>
<proteinExistence type="predicted"/>
<dbReference type="VEuPathDB" id="FungiDB:NCU07638"/>